<evidence type="ECO:0000256" key="1">
    <source>
        <dbReference type="ARBA" id="ARBA00004651"/>
    </source>
</evidence>
<keyword evidence="5 10" id="KW-0472">Membrane</keyword>
<comment type="subcellular location">
    <subcellularLocation>
        <location evidence="1 10">Cell membrane</location>
        <topology evidence="1 10">Multi-pass membrane protein</topology>
    </subcellularLocation>
</comment>
<keyword evidence="6 10" id="KW-0407">Ion channel</keyword>
<dbReference type="PANTHER" id="PTHR28259">
    <property type="entry name" value="FLUORIDE EXPORT PROTEIN 1-RELATED"/>
    <property type="match status" value="1"/>
</dbReference>
<name>C8W1M9_DESAS</name>
<sequence length="139" mass="15032">MKSILSVGVGGTIGALARYYFTVPLNSNSWFPFGTFAVNMIGSFILVFFLTVILEYIQSTSYLVLAVSTGFVGAFTTFSSLSVEAVKIAQYSPVNSLLYICSSFVFGFILAFIGRLTGKVLIANLKRETESTEGADVCE</sequence>
<feature type="transmembrane region" description="Helical" evidence="10">
    <location>
        <begin position="61"/>
        <end position="81"/>
    </location>
</feature>
<dbReference type="GO" id="GO:0005886">
    <property type="term" value="C:plasma membrane"/>
    <property type="evidence" value="ECO:0007669"/>
    <property type="project" value="UniProtKB-SubCell"/>
</dbReference>
<evidence type="ECO:0000313" key="12">
    <source>
        <dbReference type="Proteomes" id="UP000002217"/>
    </source>
</evidence>
<comment type="function">
    <text evidence="9 10">Fluoride-specific ion channel. Important for reducing fluoride concentration in the cell, thus reducing its toxicity.</text>
</comment>
<comment type="catalytic activity">
    <reaction evidence="8">
        <text>fluoride(in) = fluoride(out)</text>
        <dbReference type="Rhea" id="RHEA:76159"/>
        <dbReference type="ChEBI" id="CHEBI:17051"/>
    </reaction>
    <physiologicalReaction direction="left-to-right" evidence="8">
        <dbReference type="Rhea" id="RHEA:76160"/>
    </physiologicalReaction>
</comment>
<accession>C8W1M9</accession>
<evidence type="ECO:0000256" key="4">
    <source>
        <dbReference type="ARBA" id="ARBA00022989"/>
    </source>
</evidence>
<feature type="binding site" evidence="10">
    <location>
        <position position="73"/>
    </location>
    <ligand>
        <name>Na(+)</name>
        <dbReference type="ChEBI" id="CHEBI:29101"/>
        <note>structural</note>
    </ligand>
</feature>
<dbReference type="PANTHER" id="PTHR28259:SF1">
    <property type="entry name" value="FLUORIDE EXPORT PROTEIN 1-RELATED"/>
    <property type="match status" value="1"/>
</dbReference>
<reference evidence="11 12" key="1">
    <citation type="journal article" date="2009" name="Stand. Genomic Sci.">
        <title>Complete genome sequence of Desulfotomaculum acetoxidans type strain (5575).</title>
        <authorList>
            <person name="Spring S."/>
            <person name="Lapidus A."/>
            <person name="Schroder M."/>
            <person name="Gleim D."/>
            <person name="Sims D."/>
            <person name="Meincke L."/>
            <person name="Glavina Del Rio T."/>
            <person name="Tice H."/>
            <person name="Copeland A."/>
            <person name="Cheng J.F."/>
            <person name="Lucas S."/>
            <person name="Chen F."/>
            <person name="Nolan M."/>
            <person name="Bruce D."/>
            <person name="Goodwin L."/>
            <person name="Pitluck S."/>
            <person name="Ivanova N."/>
            <person name="Mavromatis K."/>
            <person name="Mikhailova N."/>
            <person name="Pati A."/>
            <person name="Chen A."/>
            <person name="Palaniappan K."/>
            <person name="Land M."/>
            <person name="Hauser L."/>
            <person name="Chang Y.J."/>
            <person name="Jeffries C.D."/>
            <person name="Chain P."/>
            <person name="Saunders E."/>
            <person name="Brettin T."/>
            <person name="Detter J.C."/>
            <person name="Goker M."/>
            <person name="Bristow J."/>
            <person name="Eisen J.A."/>
            <person name="Markowitz V."/>
            <person name="Hugenholtz P."/>
            <person name="Kyrpides N.C."/>
            <person name="Klenk H.P."/>
            <person name="Han C."/>
        </authorList>
    </citation>
    <scope>NUCLEOTIDE SEQUENCE [LARGE SCALE GENOMIC DNA]</scope>
    <source>
        <strain evidence="12">ATCC 49208 / DSM 771 / VKM B-1644</strain>
    </source>
</reference>
<keyword evidence="10" id="KW-0406">Ion transport</keyword>
<dbReference type="KEGG" id="dae:Dtox_2721"/>
<dbReference type="eggNOG" id="COG0239">
    <property type="taxonomic scope" value="Bacteria"/>
</dbReference>
<dbReference type="InterPro" id="IPR003691">
    <property type="entry name" value="FluC"/>
</dbReference>
<gene>
    <name evidence="10" type="primary">fluC</name>
    <name evidence="10" type="synonym">crcB</name>
    <name evidence="11" type="ordered locus">Dtox_2721</name>
</gene>
<dbReference type="RefSeq" id="WP_015758194.1">
    <property type="nucleotide sequence ID" value="NC_013216.1"/>
</dbReference>
<dbReference type="GO" id="GO:0140114">
    <property type="term" value="P:cellular detoxification of fluoride"/>
    <property type="evidence" value="ECO:0007669"/>
    <property type="project" value="UniProtKB-UniRule"/>
</dbReference>
<protein>
    <recommendedName>
        <fullName evidence="10">Fluoride-specific ion channel FluC</fullName>
    </recommendedName>
</protein>
<dbReference type="STRING" id="485916.Dtox_2721"/>
<dbReference type="OrthoDB" id="9815830at2"/>
<keyword evidence="3 10" id="KW-0812">Transmembrane</keyword>
<evidence type="ECO:0000256" key="8">
    <source>
        <dbReference type="ARBA" id="ARBA00035585"/>
    </source>
</evidence>
<evidence type="ECO:0000313" key="11">
    <source>
        <dbReference type="EMBL" id="ACV63500.1"/>
    </source>
</evidence>
<evidence type="ECO:0000256" key="3">
    <source>
        <dbReference type="ARBA" id="ARBA00022692"/>
    </source>
</evidence>
<keyword evidence="10" id="KW-0479">Metal-binding</keyword>
<evidence type="ECO:0000256" key="7">
    <source>
        <dbReference type="ARBA" id="ARBA00035120"/>
    </source>
</evidence>
<evidence type="ECO:0000256" key="2">
    <source>
        <dbReference type="ARBA" id="ARBA00022475"/>
    </source>
</evidence>
<organism evidence="11 12">
    <name type="scientific">Desulfofarcimen acetoxidans (strain ATCC 49208 / DSM 771 / KCTC 5769 / VKM B-1644 / 5575)</name>
    <name type="common">Desulfotomaculum acetoxidans</name>
    <dbReference type="NCBI Taxonomy" id="485916"/>
    <lineage>
        <taxon>Bacteria</taxon>
        <taxon>Bacillati</taxon>
        <taxon>Bacillota</taxon>
        <taxon>Clostridia</taxon>
        <taxon>Eubacteriales</taxon>
        <taxon>Peptococcaceae</taxon>
        <taxon>Desulfofarcimen</taxon>
    </lineage>
</organism>
<dbReference type="Pfam" id="PF02537">
    <property type="entry name" value="CRCB"/>
    <property type="match status" value="1"/>
</dbReference>
<comment type="similarity">
    <text evidence="7 10">Belongs to the fluoride channel Fluc/FEX (TC 1.A.43) family.</text>
</comment>
<dbReference type="GO" id="GO:0046872">
    <property type="term" value="F:metal ion binding"/>
    <property type="evidence" value="ECO:0007669"/>
    <property type="project" value="UniProtKB-KW"/>
</dbReference>
<dbReference type="HOGENOM" id="CLU_114342_1_2_9"/>
<keyword evidence="10" id="KW-0813">Transport</keyword>
<keyword evidence="10" id="KW-0915">Sodium</keyword>
<dbReference type="EMBL" id="CP001720">
    <property type="protein sequence ID" value="ACV63500.1"/>
    <property type="molecule type" value="Genomic_DNA"/>
</dbReference>
<keyword evidence="12" id="KW-1185">Reference proteome</keyword>
<evidence type="ECO:0000256" key="6">
    <source>
        <dbReference type="ARBA" id="ARBA00023303"/>
    </source>
</evidence>
<dbReference type="HAMAP" id="MF_00454">
    <property type="entry name" value="FluC"/>
    <property type="match status" value="1"/>
</dbReference>
<feature type="transmembrane region" description="Helical" evidence="10">
    <location>
        <begin position="96"/>
        <end position="117"/>
    </location>
</feature>
<feature type="transmembrane region" description="Helical" evidence="10">
    <location>
        <begin position="33"/>
        <end position="54"/>
    </location>
</feature>
<dbReference type="Proteomes" id="UP000002217">
    <property type="component" value="Chromosome"/>
</dbReference>
<dbReference type="AlphaFoldDB" id="C8W1M9"/>
<comment type="activity regulation">
    <text evidence="10">Na(+) is not transported, but it plays an essential structural role and its presence is essential for fluoride channel function.</text>
</comment>
<proteinExistence type="inferred from homology"/>
<keyword evidence="4 10" id="KW-1133">Transmembrane helix</keyword>
<evidence type="ECO:0000256" key="10">
    <source>
        <dbReference type="HAMAP-Rule" id="MF_00454"/>
    </source>
</evidence>
<keyword evidence="2 10" id="KW-1003">Cell membrane</keyword>
<dbReference type="GO" id="GO:0062054">
    <property type="term" value="F:fluoride channel activity"/>
    <property type="evidence" value="ECO:0007669"/>
    <property type="project" value="UniProtKB-UniRule"/>
</dbReference>
<feature type="binding site" evidence="10">
    <location>
        <position position="76"/>
    </location>
    <ligand>
        <name>Na(+)</name>
        <dbReference type="ChEBI" id="CHEBI:29101"/>
        <note>structural</note>
    </ligand>
</feature>
<evidence type="ECO:0000256" key="5">
    <source>
        <dbReference type="ARBA" id="ARBA00023136"/>
    </source>
</evidence>
<evidence type="ECO:0000256" key="9">
    <source>
        <dbReference type="ARBA" id="ARBA00049940"/>
    </source>
</evidence>